<evidence type="ECO:0000256" key="5">
    <source>
        <dbReference type="ARBA" id="ARBA00032658"/>
    </source>
</evidence>
<dbReference type="Pfam" id="PF02163">
    <property type="entry name" value="Peptidase_M50"/>
    <property type="match status" value="1"/>
</dbReference>
<dbReference type="GO" id="GO:0012505">
    <property type="term" value="C:endomembrane system"/>
    <property type="evidence" value="ECO:0007669"/>
    <property type="project" value="UniProtKB-SubCell"/>
</dbReference>
<accession>A0A9Q0L4R3</accession>
<evidence type="ECO:0000259" key="7">
    <source>
        <dbReference type="Pfam" id="PF02163"/>
    </source>
</evidence>
<feature type="transmembrane region" description="Helical" evidence="6">
    <location>
        <begin position="192"/>
        <end position="217"/>
    </location>
</feature>
<feature type="transmembrane region" description="Helical" evidence="6">
    <location>
        <begin position="152"/>
        <end position="172"/>
    </location>
</feature>
<dbReference type="GO" id="GO:0005737">
    <property type="term" value="C:cytoplasm"/>
    <property type="evidence" value="ECO:0007669"/>
    <property type="project" value="TreeGrafter"/>
</dbReference>
<comment type="subcellular location">
    <subcellularLocation>
        <location evidence="1">Endomembrane system</location>
        <topology evidence="1">Multi-pass membrane protein</topology>
    </subcellularLocation>
</comment>
<feature type="domain" description="Peptidase M50" evidence="7">
    <location>
        <begin position="126"/>
        <end position="492"/>
    </location>
</feature>
<evidence type="ECO:0000256" key="3">
    <source>
        <dbReference type="ARBA" id="ARBA00022989"/>
    </source>
</evidence>
<dbReference type="Proteomes" id="UP001141806">
    <property type="component" value="Unassembled WGS sequence"/>
</dbReference>
<dbReference type="InterPro" id="IPR008915">
    <property type="entry name" value="Peptidase_M50"/>
</dbReference>
<proteinExistence type="predicted"/>
<evidence type="ECO:0000256" key="1">
    <source>
        <dbReference type="ARBA" id="ARBA00004127"/>
    </source>
</evidence>
<name>A0A9Q0L4R3_9MAGN</name>
<feature type="transmembrane region" description="Helical" evidence="6">
    <location>
        <begin position="123"/>
        <end position="140"/>
    </location>
</feature>
<organism evidence="8 9">
    <name type="scientific">Protea cynaroides</name>
    <dbReference type="NCBI Taxonomy" id="273540"/>
    <lineage>
        <taxon>Eukaryota</taxon>
        <taxon>Viridiplantae</taxon>
        <taxon>Streptophyta</taxon>
        <taxon>Embryophyta</taxon>
        <taxon>Tracheophyta</taxon>
        <taxon>Spermatophyta</taxon>
        <taxon>Magnoliopsida</taxon>
        <taxon>Proteales</taxon>
        <taxon>Proteaceae</taxon>
        <taxon>Protea</taxon>
    </lineage>
</organism>
<dbReference type="PANTHER" id="PTHR13325:SF3">
    <property type="entry name" value="MEMBRANE-BOUND TRANSCRIPTION FACTOR SITE-2 PROTEASE"/>
    <property type="match status" value="1"/>
</dbReference>
<dbReference type="PANTHER" id="PTHR13325">
    <property type="entry name" value="PROTEASE M50 MEMBRANE-BOUND TRANSCRIPTION FACTOR SITE 2 PROTEASE"/>
    <property type="match status" value="1"/>
</dbReference>
<evidence type="ECO:0000256" key="2">
    <source>
        <dbReference type="ARBA" id="ARBA00022692"/>
    </source>
</evidence>
<evidence type="ECO:0000313" key="8">
    <source>
        <dbReference type="EMBL" id="KAJ4982339.1"/>
    </source>
</evidence>
<dbReference type="GO" id="GO:0016020">
    <property type="term" value="C:membrane"/>
    <property type="evidence" value="ECO:0007669"/>
    <property type="project" value="InterPro"/>
</dbReference>
<evidence type="ECO:0000256" key="6">
    <source>
        <dbReference type="SAM" id="Phobius"/>
    </source>
</evidence>
<keyword evidence="3 6" id="KW-1133">Transmembrane helix</keyword>
<keyword evidence="9" id="KW-1185">Reference proteome</keyword>
<dbReference type="PRINTS" id="PR01000">
    <property type="entry name" value="SREBPS2PTASE"/>
</dbReference>
<keyword evidence="4 6" id="KW-0472">Membrane</keyword>
<dbReference type="AlphaFoldDB" id="A0A9Q0L4R3"/>
<reference evidence="8" key="1">
    <citation type="journal article" date="2023" name="Plant J.">
        <title>The genome of the king protea, Protea cynaroides.</title>
        <authorList>
            <person name="Chang J."/>
            <person name="Duong T.A."/>
            <person name="Schoeman C."/>
            <person name="Ma X."/>
            <person name="Roodt D."/>
            <person name="Barker N."/>
            <person name="Li Z."/>
            <person name="Van de Peer Y."/>
            <person name="Mizrachi E."/>
        </authorList>
    </citation>
    <scope>NUCLEOTIDE SEQUENCE</scope>
    <source>
        <tissue evidence="8">Young leaves</tissue>
    </source>
</reference>
<gene>
    <name evidence="8" type="ORF">NE237_033176</name>
</gene>
<dbReference type="GO" id="GO:0004222">
    <property type="term" value="F:metalloendopeptidase activity"/>
    <property type="evidence" value="ECO:0007669"/>
    <property type="project" value="InterPro"/>
</dbReference>
<evidence type="ECO:0000313" key="9">
    <source>
        <dbReference type="Proteomes" id="UP001141806"/>
    </source>
</evidence>
<evidence type="ECO:0000256" key="4">
    <source>
        <dbReference type="ARBA" id="ARBA00023136"/>
    </source>
</evidence>
<dbReference type="InterPro" id="IPR001193">
    <property type="entry name" value="MBTPS2"/>
</dbReference>
<feature type="transmembrane region" description="Helical" evidence="6">
    <location>
        <begin position="61"/>
        <end position="83"/>
    </location>
</feature>
<dbReference type="GO" id="GO:0031293">
    <property type="term" value="P:membrane protein intracellular domain proteolysis"/>
    <property type="evidence" value="ECO:0007669"/>
    <property type="project" value="TreeGrafter"/>
</dbReference>
<protein>
    <recommendedName>
        <fullName evidence="5">Endopeptidase S2P</fullName>
    </recommendedName>
</protein>
<comment type="caution">
    <text evidence="8">The sequence shown here is derived from an EMBL/GenBank/DDBJ whole genome shotgun (WGS) entry which is preliminary data.</text>
</comment>
<dbReference type="EMBL" id="JAMYWD010000001">
    <property type="protein sequence ID" value="KAJ4982339.1"/>
    <property type="molecule type" value="Genomic_DNA"/>
</dbReference>
<feature type="transmembrane region" description="Helical" evidence="6">
    <location>
        <begin position="468"/>
        <end position="489"/>
    </location>
</feature>
<sequence>MMTAGGGRRGRRSGRVQTLLPLRATNRLTNTISFWYCDLKITAFNEPLFYFGRKYARCLRCWFLMGIGFTLMTLLGVSLILLWELSSTLNLYRGDIELKNFWNGLLFGFSPWVSGLDISLMDAGYLIFSTLISVAVHEFGHAIAAASEGVNIEYIAIFLAVLFPGALIAFNYQWLQSLPPFAALRIYCAGIWHNAVCCAVCGLALFLLPLILFPLYIHGKSPMVLGLASASPLSGSLSPGDLIVSLDGLRIHDPEEWMERIALIHMHTLQNSNYSEDSRSLPALGGRKGYCVPSSLLDDSKNIQLKDDQFVCPNELTAFVAAPCFNSSFLDDGNSENSHHHERDSSHCLIAKDVVKLEKCGDGWAAIEMGTGSCECSQNESCLMPIQMSGMTWVEITYSSPYSLECLQHGGNSSAGYGGPHSAASNCGGTFVFVGDVLSMGHSVQLTAYQFRLGFSLGAYLPRMMEKILAFTFNVSLAMALLNSLPVFALDGYFFPSPFESKPFGGLCVGIRRCADVITENLSLLLVYSGVYG</sequence>
<keyword evidence="2 6" id="KW-0812">Transmembrane</keyword>
<dbReference type="OrthoDB" id="69989at2759"/>
<dbReference type="GO" id="GO:1905897">
    <property type="term" value="P:regulation of response to endoplasmic reticulum stress"/>
    <property type="evidence" value="ECO:0007669"/>
    <property type="project" value="TreeGrafter"/>
</dbReference>